<evidence type="ECO:0000313" key="1">
    <source>
        <dbReference type="EMBL" id="SEB94209.1"/>
    </source>
</evidence>
<evidence type="ECO:0000313" key="2">
    <source>
        <dbReference type="Proteomes" id="UP000182652"/>
    </source>
</evidence>
<protein>
    <submittedName>
        <fullName evidence="1">Uncharacterized conserved protein, DUF1697 family</fullName>
    </submittedName>
</protein>
<proteinExistence type="predicted"/>
<dbReference type="Pfam" id="PF08002">
    <property type="entry name" value="DUF1697"/>
    <property type="match status" value="1"/>
</dbReference>
<organism evidence="1 2">
    <name type="scientific">Arthrobacter woluwensis</name>
    <dbReference type="NCBI Taxonomy" id="156980"/>
    <lineage>
        <taxon>Bacteria</taxon>
        <taxon>Bacillati</taxon>
        <taxon>Actinomycetota</taxon>
        <taxon>Actinomycetes</taxon>
        <taxon>Micrococcales</taxon>
        <taxon>Micrococcaceae</taxon>
        <taxon>Arthrobacter</taxon>
    </lineage>
</organism>
<gene>
    <name evidence="1" type="ORF">SAMN04489745_1660</name>
</gene>
<dbReference type="PANTHER" id="PTHR36439">
    <property type="entry name" value="BLL4334 PROTEIN"/>
    <property type="match status" value="1"/>
</dbReference>
<dbReference type="PIRSF" id="PIRSF008502">
    <property type="entry name" value="UCP008502"/>
    <property type="match status" value="1"/>
</dbReference>
<reference evidence="1 2" key="1">
    <citation type="submission" date="2016-10" db="EMBL/GenBank/DDBJ databases">
        <authorList>
            <person name="de Groot N.N."/>
        </authorList>
    </citation>
    <scope>NUCLEOTIDE SEQUENCE [LARGE SCALE GENOMIC DNA]</scope>
    <source>
        <strain evidence="1 2">DSM 10495</strain>
    </source>
</reference>
<dbReference type="RefSeq" id="WP_066210789.1">
    <property type="nucleotide sequence ID" value="NZ_FNSN01000003.1"/>
</dbReference>
<dbReference type="EMBL" id="FNSN01000003">
    <property type="protein sequence ID" value="SEB94209.1"/>
    <property type="molecule type" value="Genomic_DNA"/>
</dbReference>
<dbReference type="Proteomes" id="UP000182652">
    <property type="component" value="Unassembled WGS sequence"/>
</dbReference>
<keyword evidence="2" id="KW-1185">Reference proteome</keyword>
<dbReference type="PANTHER" id="PTHR36439:SF1">
    <property type="entry name" value="DUF1697 DOMAIN-CONTAINING PROTEIN"/>
    <property type="match status" value="1"/>
</dbReference>
<dbReference type="Gene3D" id="3.30.70.1280">
    <property type="entry name" value="SP0830-like domains"/>
    <property type="match status" value="1"/>
</dbReference>
<dbReference type="SUPFAM" id="SSF160379">
    <property type="entry name" value="SP0830-like"/>
    <property type="match status" value="1"/>
</dbReference>
<dbReference type="STRING" id="156980.SAMN04489745_1660"/>
<dbReference type="AlphaFoldDB" id="A0A1H4NG48"/>
<sequence length="179" mass="19184">MTEPHRYAVFLRGINVGGINIRMADLKACLSEGPFRNVKTLLATGNVILDSDSGPEAVKKACEDALRARFGYDAWVIVTDRDEIDRIVEATPYPADDPEQHSYVTLASDPQVLDSLIEAASALGPTGIVRLTPGAIATQVAVGSSTDAPVSKLMARAAYKPYTTTRNLRTLLKVQAALA</sequence>
<dbReference type="InterPro" id="IPR012545">
    <property type="entry name" value="DUF1697"/>
</dbReference>
<accession>A0A1H4NG48</accession>
<name>A0A1H4NG48_9MICC</name>